<keyword evidence="2" id="KW-0695">RNA-directed DNA polymerase</keyword>
<dbReference type="InterPro" id="IPR043502">
    <property type="entry name" value="DNA/RNA_pol_sf"/>
</dbReference>
<protein>
    <submittedName>
        <fullName evidence="2">RNA-directed DNA polymerase from mobile element jockey</fullName>
    </submittedName>
</protein>
<dbReference type="InterPro" id="IPR000477">
    <property type="entry name" value="RT_dom"/>
</dbReference>
<proteinExistence type="predicted"/>
<reference evidence="2" key="1">
    <citation type="submission" date="2020-08" db="EMBL/GenBank/DDBJ databases">
        <title>Multicomponent nature underlies the extraordinary mechanical properties of spider dragline silk.</title>
        <authorList>
            <person name="Kono N."/>
            <person name="Nakamura H."/>
            <person name="Mori M."/>
            <person name="Yoshida Y."/>
            <person name="Ohtoshi R."/>
            <person name="Malay A.D."/>
            <person name="Moran D.A.P."/>
            <person name="Tomita M."/>
            <person name="Numata K."/>
            <person name="Arakawa K."/>
        </authorList>
    </citation>
    <scope>NUCLEOTIDE SEQUENCE</scope>
</reference>
<accession>A0A8X6WF16</accession>
<dbReference type="Pfam" id="PF00078">
    <property type="entry name" value="RVT_1"/>
    <property type="match status" value="1"/>
</dbReference>
<keyword evidence="2" id="KW-0808">Transferase</keyword>
<dbReference type="Proteomes" id="UP000887159">
    <property type="component" value="Unassembled WGS sequence"/>
</dbReference>
<keyword evidence="2" id="KW-0548">Nucleotidyltransferase</keyword>
<evidence type="ECO:0000259" key="1">
    <source>
        <dbReference type="PROSITE" id="PS50878"/>
    </source>
</evidence>
<dbReference type="PANTHER" id="PTHR33332">
    <property type="entry name" value="REVERSE TRANSCRIPTASE DOMAIN-CONTAINING PROTEIN"/>
    <property type="match status" value="1"/>
</dbReference>
<sequence>MLFVDIAKAFDKIWHDGLLSKMMRLGFSDQLIKIILSYLNSREFRVRVENSLSTPRPILSGVPQGSILGPKLFNLYINGIPETAEVHLAMYADDTAIFTQNIYNHNIIEWLQNYVIRLKTWLKDWKIKVNASKSAFSLRDSGASETSRMSIFLISLSTGLLNINT</sequence>
<dbReference type="SUPFAM" id="SSF56672">
    <property type="entry name" value="DNA/RNA polymerases"/>
    <property type="match status" value="1"/>
</dbReference>
<name>A0A8X6WF16_TRICX</name>
<evidence type="ECO:0000313" key="2">
    <source>
        <dbReference type="EMBL" id="GFY33669.1"/>
    </source>
</evidence>
<feature type="domain" description="Reverse transcriptase" evidence="1">
    <location>
        <begin position="1"/>
        <end position="153"/>
    </location>
</feature>
<keyword evidence="3" id="KW-1185">Reference proteome</keyword>
<dbReference type="AlphaFoldDB" id="A0A8X6WF16"/>
<comment type="caution">
    <text evidence="2">The sequence shown here is derived from an EMBL/GenBank/DDBJ whole genome shotgun (WGS) entry which is preliminary data.</text>
</comment>
<dbReference type="GO" id="GO:0003964">
    <property type="term" value="F:RNA-directed DNA polymerase activity"/>
    <property type="evidence" value="ECO:0007669"/>
    <property type="project" value="UniProtKB-KW"/>
</dbReference>
<organism evidence="2 3">
    <name type="scientific">Trichonephila clavipes</name>
    <name type="common">Golden silk orbweaver</name>
    <name type="synonym">Nephila clavipes</name>
    <dbReference type="NCBI Taxonomy" id="2585209"/>
    <lineage>
        <taxon>Eukaryota</taxon>
        <taxon>Metazoa</taxon>
        <taxon>Ecdysozoa</taxon>
        <taxon>Arthropoda</taxon>
        <taxon>Chelicerata</taxon>
        <taxon>Arachnida</taxon>
        <taxon>Araneae</taxon>
        <taxon>Araneomorphae</taxon>
        <taxon>Entelegynae</taxon>
        <taxon>Araneoidea</taxon>
        <taxon>Nephilidae</taxon>
        <taxon>Trichonephila</taxon>
    </lineage>
</organism>
<dbReference type="PROSITE" id="PS50878">
    <property type="entry name" value="RT_POL"/>
    <property type="match status" value="1"/>
</dbReference>
<dbReference type="EMBL" id="BMAU01021418">
    <property type="protein sequence ID" value="GFY33669.1"/>
    <property type="molecule type" value="Genomic_DNA"/>
</dbReference>
<evidence type="ECO:0000313" key="3">
    <source>
        <dbReference type="Proteomes" id="UP000887159"/>
    </source>
</evidence>
<gene>
    <name evidence="2" type="primary">pol</name>
    <name evidence="2" type="ORF">TNCV_4593811</name>
</gene>